<dbReference type="PANTHER" id="PTHR30576">
    <property type="entry name" value="COLANIC BIOSYNTHESIS UDP-GLUCOSE LIPID CARRIER TRANSFERASE"/>
    <property type="match status" value="1"/>
</dbReference>
<feature type="transmembrane region" description="Helical" evidence="7">
    <location>
        <begin position="39"/>
        <end position="57"/>
    </location>
</feature>
<evidence type="ECO:0000256" key="3">
    <source>
        <dbReference type="ARBA" id="ARBA00022679"/>
    </source>
</evidence>
<evidence type="ECO:0000256" key="7">
    <source>
        <dbReference type="SAM" id="Phobius"/>
    </source>
</evidence>
<comment type="similarity">
    <text evidence="2">Belongs to the bacterial sugar transferase family.</text>
</comment>
<dbReference type="KEGG" id="nhy:JQS43_05980"/>
<dbReference type="GO" id="GO:0016780">
    <property type="term" value="F:phosphotransferase activity, for other substituted phosphate groups"/>
    <property type="evidence" value="ECO:0007669"/>
    <property type="project" value="TreeGrafter"/>
</dbReference>
<proteinExistence type="inferred from homology"/>
<keyword evidence="4 7" id="KW-0812">Transmembrane</keyword>
<gene>
    <name evidence="9" type="ORF">JQS43_05980</name>
</gene>
<sequence length="471" mass="51568">MRRYVVGLVLLDAAVAVVAAVAAGQLRFGGDSPPLADPQYASLVVLLPLAWIAALSLHRGYDPRLLFVGGEEYQRVLRAGVTVTAGIAVAAYTVQADVARGALLAAVLATVVLDVVGRYLLRQRLRRAWAAGRHLRRVLVVGHDRSVAAMARQLRHERYHGLGVVGACLPPTDPAGDPPPARVTGTDLRVFGSFEEVPAAVRCCQADVVVVLASPELDGVALRRLAWQLERDRIELIVASALLDVTGERATLRPVDGLPMLHVEHPRLTGARRMVKTVADRVGAALLLLLLAPLLAVIALAVRLDRRAPGPAIFRQVRVGRDGAEFRIWKFRTMHVDAEARLASVRHLNQHDGVLFKLRDDPRVTPIGRVLRRFSLDELPQLVNVVRGEMSLVGPRPGLPAEVAEYPSDMRRRLVVKPGVTGLWQVSGRADLTWAESMRLDLRYVENWSLTLDLVILLRTVTAVLRRSGAY</sequence>
<evidence type="ECO:0000256" key="1">
    <source>
        <dbReference type="ARBA" id="ARBA00004141"/>
    </source>
</evidence>
<dbReference type="InterPro" id="IPR017475">
    <property type="entry name" value="EPS_sugar_tfrase"/>
</dbReference>
<dbReference type="EMBL" id="CP070499">
    <property type="protein sequence ID" value="QSB17130.1"/>
    <property type="molecule type" value="Genomic_DNA"/>
</dbReference>
<keyword evidence="5 7" id="KW-1133">Transmembrane helix</keyword>
<evidence type="ECO:0000259" key="8">
    <source>
        <dbReference type="Pfam" id="PF02397"/>
    </source>
</evidence>
<evidence type="ECO:0000313" key="9">
    <source>
        <dbReference type="EMBL" id="QSB17130.1"/>
    </source>
</evidence>
<dbReference type="Pfam" id="PF13727">
    <property type="entry name" value="CoA_binding_3"/>
    <property type="match status" value="1"/>
</dbReference>
<dbReference type="GO" id="GO:0016020">
    <property type="term" value="C:membrane"/>
    <property type="evidence" value="ECO:0007669"/>
    <property type="project" value="UniProtKB-SubCell"/>
</dbReference>
<evidence type="ECO:0000256" key="2">
    <source>
        <dbReference type="ARBA" id="ARBA00006464"/>
    </source>
</evidence>
<dbReference type="Proteomes" id="UP000662857">
    <property type="component" value="Chromosome"/>
</dbReference>
<reference evidence="9" key="1">
    <citation type="submission" date="2021-02" db="EMBL/GenBank/DDBJ databases">
        <title>Natrosporangium hydrolyticum gen. nov., sp. nov, a haloalkaliphilic actinobacterium from a soda solonchak soil.</title>
        <authorList>
            <person name="Sorokin D.Y."/>
            <person name="Khijniak T.V."/>
            <person name="Zakharycheva A.P."/>
            <person name="Boueva O.V."/>
            <person name="Ariskina E.V."/>
            <person name="Hahnke R.L."/>
            <person name="Bunk B."/>
            <person name="Sproer C."/>
            <person name="Schumann P."/>
            <person name="Evtushenko L.I."/>
            <person name="Kublanov I.V."/>
        </authorList>
    </citation>
    <scope>NUCLEOTIDE SEQUENCE</scope>
    <source>
        <strain evidence="9">DSM 106523</strain>
    </source>
</reference>
<evidence type="ECO:0000256" key="5">
    <source>
        <dbReference type="ARBA" id="ARBA00022989"/>
    </source>
</evidence>
<keyword evidence="6 7" id="KW-0472">Membrane</keyword>
<dbReference type="AlphaFoldDB" id="A0A895YSN7"/>
<name>A0A895YSN7_9ACTN</name>
<evidence type="ECO:0000256" key="6">
    <source>
        <dbReference type="ARBA" id="ARBA00023136"/>
    </source>
</evidence>
<feature type="transmembrane region" description="Helical" evidence="7">
    <location>
        <begin position="101"/>
        <end position="121"/>
    </location>
</feature>
<dbReference type="RefSeq" id="WP_239679327.1">
    <property type="nucleotide sequence ID" value="NZ_CP070499.1"/>
</dbReference>
<comment type="subcellular location">
    <subcellularLocation>
        <location evidence="1">Membrane</location>
        <topology evidence="1">Multi-pass membrane protein</topology>
    </subcellularLocation>
</comment>
<dbReference type="PANTHER" id="PTHR30576:SF10">
    <property type="entry name" value="SLL5057 PROTEIN"/>
    <property type="match status" value="1"/>
</dbReference>
<dbReference type="InterPro" id="IPR003362">
    <property type="entry name" value="Bact_transf"/>
</dbReference>
<evidence type="ECO:0000313" key="10">
    <source>
        <dbReference type="Proteomes" id="UP000662857"/>
    </source>
</evidence>
<protein>
    <submittedName>
        <fullName evidence="9">Sugar transferase</fullName>
    </submittedName>
</protein>
<dbReference type="Pfam" id="PF02397">
    <property type="entry name" value="Bac_transf"/>
    <property type="match status" value="1"/>
</dbReference>
<accession>A0A895YSN7</accession>
<keyword evidence="10" id="KW-1185">Reference proteome</keyword>
<dbReference type="NCBIfam" id="TIGR03025">
    <property type="entry name" value="EPS_sugtrans"/>
    <property type="match status" value="1"/>
</dbReference>
<organism evidence="9 10">
    <name type="scientific">Natronosporangium hydrolyticum</name>
    <dbReference type="NCBI Taxonomy" id="2811111"/>
    <lineage>
        <taxon>Bacteria</taxon>
        <taxon>Bacillati</taxon>
        <taxon>Actinomycetota</taxon>
        <taxon>Actinomycetes</taxon>
        <taxon>Micromonosporales</taxon>
        <taxon>Micromonosporaceae</taxon>
        <taxon>Natronosporangium</taxon>
    </lineage>
</organism>
<feature type="transmembrane region" description="Helical" evidence="7">
    <location>
        <begin position="77"/>
        <end position="95"/>
    </location>
</feature>
<keyword evidence="3 9" id="KW-0808">Transferase</keyword>
<evidence type="ECO:0000256" key="4">
    <source>
        <dbReference type="ARBA" id="ARBA00022692"/>
    </source>
</evidence>
<feature type="transmembrane region" description="Helical" evidence="7">
    <location>
        <begin position="282"/>
        <end position="302"/>
    </location>
</feature>
<feature type="domain" description="Bacterial sugar transferase" evidence="8">
    <location>
        <begin position="276"/>
        <end position="465"/>
    </location>
</feature>